<evidence type="ECO:0000256" key="5">
    <source>
        <dbReference type="ARBA" id="ARBA00022837"/>
    </source>
</evidence>
<dbReference type="FunFam" id="2.60.40.150:FF:000050">
    <property type="entry name" value="Multiple C2 and transmembrane domain containing 1"/>
    <property type="match status" value="1"/>
</dbReference>
<keyword evidence="5" id="KW-0106">Calcium</keyword>
<comment type="caution">
    <text evidence="11">The sequence shown here is derived from an EMBL/GenBank/DDBJ whole genome shotgun (WGS) entry which is preliminary data.</text>
</comment>
<feature type="region of interest" description="Disordered" evidence="8">
    <location>
        <begin position="1"/>
        <end position="172"/>
    </location>
</feature>
<comment type="subcellular location">
    <subcellularLocation>
        <location evidence="1">Membrane</location>
        <topology evidence="1">Multi-pass membrane protein</topology>
    </subcellularLocation>
</comment>
<dbReference type="Proteomes" id="UP000670152">
    <property type="component" value="Unassembled WGS sequence"/>
</dbReference>
<feature type="region of interest" description="Disordered" evidence="8">
    <location>
        <begin position="1412"/>
        <end position="1441"/>
    </location>
</feature>
<feature type="non-terminal residue" evidence="11">
    <location>
        <position position="1441"/>
    </location>
</feature>
<dbReference type="InterPro" id="IPR013583">
    <property type="entry name" value="MCTP_C"/>
</dbReference>
<feature type="compositionally biased region" description="Acidic residues" evidence="8">
    <location>
        <begin position="1286"/>
        <end position="1296"/>
    </location>
</feature>
<dbReference type="CDD" id="cd04042">
    <property type="entry name" value="C2A_MCTP_PRT"/>
    <property type="match status" value="1"/>
</dbReference>
<evidence type="ECO:0000259" key="10">
    <source>
        <dbReference type="PROSITE" id="PS50004"/>
    </source>
</evidence>
<feature type="transmembrane region" description="Helical" evidence="9">
    <location>
        <begin position="1247"/>
        <end position="1265"/>
    </location>
</feature>
<gene>
    <name evidence="11" type="primary">Mctp2</name>
    <name evidence="11" type="ORF">G6Z77_0009287</name>
</gene>
<proteinExistence type="predicted"/>
<dbReference type="CDD" id="cd08377">
    <property type="entry name" value="C2C_MCTP_PRT"/>
    <property type="match status" value="1"/>
</dbReference>
<dbReference type="GO" id="GO:0030672">
    <property type="term" value="C:synaptic vesicle membrane"/>
    <property type="evidence" value="ECO:0007669"/>
    <property type="project" value="TreeGrafter"/>
</dbReference>
<dbReference type="PANTHER" id="PTHR45911:SF4">
    <property type="entry name" value="MULTIPLE C2 AND TRANSMEMBRANE DOMAIN-CONTAINING PROTEIN"/>
    <property type="match status" value="1"/>
</dbReference>
<evidence type="ECO:0000313" key="11">
    <source>
        <dbReference type="EMBL" id="KAG5343309.1"/>
    </source>
</evidence>
<dbReference type="OrthoDB" id="5973539at2759"/>
<reference evidence="11 12" key="1">
    <citation type="submission" date="2020-02" db="EMBL/GenBank/DDBJ databases">
        <title>Relaxed selection underlies rapid genomic changes in the transitions from sociality to social parasitism in ants.</title>
        <authorList>
            <person name="Bi X."/>
        </authorList>
    </citation>
    <scope>NUCLEOTIDE SEQUENCE [LARGE SCALE GENOMIC DNA]</scope>
    <source>
        <strain evidence="11">BGI-DK2014b</strain>
        <tissue evidence="11">Whole body</tissue>
    </source>
</reference>
<dbReference type="CDD" id="cd08376">
    <property type="entry name" value="C2B_MCTP_PRT"/>
    <property type="match status" value="1"/>
</dbReference>
<keyword evidence="7 9" id="KW-0472">Membrane</keyword>
<evidence type="ECO:0000256" key="7">
    <source>
        <dbReference type="ARBA" id="ARBA00023136"/>
    </source>
</evidence>
<evidence type="ECO:0000256" key="4">
    <source>
        <dbReference type="ARBA" id="ARBA00022737"/>
    </source>
</evidence>
<evidence type="ECO:0000256" key="8">
    <source>
        <dbReference type="SAM" id="MobiDB-lite"/>
    </source>
</evidence>
<feature type="compositionally biased region" description="Basic residues" evidence="8">
    <location>
        <begin position="94"/>
        <end position="106"/>
    </location>
</feature>
<feature type="region of interest" description="Disordered" evidence="8">
    <location>
        <begin position="1274"/>
        <end position="1301"/>
    </location>
</feature>
<evidence type="ECO:0000256" key="2">
    <source>
        <dbReference type="ARBA" id="ARBA00022692"/>
    </source>
</evidence>
<evidence type="ECO:0000256" key="1">
    <source>
        <dbReference type="ARBA" id="ARBA00004141"/>
    </source>
</evidence>
<keyword evidence="12" id="KW-1185">Reference proteome</keyword>
<evidence type="ECO:0000313" key="12">
    <source>
        <dbReference type="Proteomes" id="UP000670152"/>
    </source>
</evidence>
<keyword evidence="4" id="KW-0677">Repeat</keyword>
<dbReference type="EMBL" id="JAANIB010001678">
    <property type="protein sequence ID" value="KAG5343309.1"/>
    <property type="molecule type" value="Genomic_DNA"/>
</dbReference>
<feature type="domain" description="C2" evidence="10">
    <location>
        <begin position="847"/>
        <end position="966"/>
    </location>
</feature>
<feature type="compositionally biased region" description="Basic residues" evidence="8">
    <location>
        <begin position="68"/>
        <end position="78"/>
    </location>
</feature>
<keyword evidence="2 9" id="KW-0812">Transmembrane</keyword>
<feature type="transmembrane region" description="Helical" evidence="9">
    <location>
        <begin position="1208"/>
        <end position="1235"/>
    </location>
</feature>
<feature type="non-terminal residue" evidence="11">
    <location>
        <position position="1"/>
    </location>
</feature>
<dbReference type="FunFam" id="2.60.40.150:FF:000167">
    <property type="entry name" value="Multiple C2 domains, transmembrane 2a"/>
    <property type="match status" value="1"/>
</dbReference>
<evidence type="ECO:0000256" key="6">
    <source>
        <dbReference type="ARBA" id="ARBA00022989"/>
    </source>
</evidence>
<dbReference type="PROSITE" id="PS50004">
    <property type="entry name" value="C2"/>
    <property type="match status" value="3"/>
</dbReference>
<protein>
    <submittedName>
        <fullName evidence="11">MCTP2 protein</fullName>
    </submittedName>
</protein>
<dbReference type="PRINTS" id="PR00360">
    <property type="entry name" value="C2DOMAIN"/>
</dbReference>
<dbReference type="GO" id="GO:0005509">
    <property type="term" value="F:calcium ion binding"/>
    <property type="evidence" value="ECO:0007669"/>
    <property type="project" value="TreeGrafter"/>
</dbReference>
<feature type="transmembrane region" description="Helical" evidence="9">
    <location>
        <begin position="1341"/>
        <end position="1366"/>
    </location>
</feature>
<organism evidence="11 12">
    <name type="scientific">Acromyrmex heyeri</name>
    <dbReference type="NCBI Taxonomy" id="230685"/>
    <lineage>
        <taxon>Eukaryota</taxon>
        <taxon>Metazoa</taxon>
        <taxon>Ecdysozoa</taxon>
        <taxon>Arthropoda</taxon>
        <taxon>Hexapoda</taxon>
        <taxon>Insecta</taxon>
        <taxon>Pterygota</taxon>
        <taxon>Neoptera</taxon>
        <taxon>Endopterygota</taxon>
        <taxon>Hymenoptera</taxon>
        <taxon>Apocrita</taxon>
        <taxon>Aculeata</taxon>
        <taxon>Formicoidea</taxon>
        <taxon>Formicidae</taxon>
        <taxon>Myrmicinae</taxon>
        <taxon>Acromyrmex</taxon>
    </lineage>
</organism>
<dbReference type="SMART" id="SM00239">
    <property type="entry name" value="C2"/>
    <property type="match status" value="3"/>
</dbReference>
<sequence length="1441" mass="163965">MSKSVELLAGSEDSEPIPTSNTSSQERSRLNLNGSRQLSKSATELRDSEIANSSPSRRGDGSGESGIIHHHRHHRHHGTVAQRTHTFFATLKSRWSRSRSKERKKSKDAGSVQSQDAGQLKNLGVESDYAADYSSEHSRSSSATQSPARHCLNRPESPLARSSREKTVTVQEDNAGKCSEGFFKGPVSFQKEGYTGEEPQSSYSQDGDFLQDEMIRRREQALRQHAFFQLRLHIRRGANLVAMDRCGASDPYVKVKCSGRLLHKSRTVHRDLNPVWDESVTLPIEDPFQPLTIKVFDYDWGLQDDFMGAALLDLTQLDLGHSQDITLELKDPVRPKQHLGEIYLTATLWPRNQQEKEQYTQSVFELNIFEIDVTIHAKLEKIAIDKICKINIVQSENPNGTALVASKMDTAPKIDLLSKLNIASELHTVPKIEVTSEINSTSQDDVAAETMAMSGKNSVDDVSKIDAASEIYAVSNADMVPNKIDELSTDRSSDIGVPSRRLRRNKLAKQQEKRYSITVLDRSVSKQKFEDFAEVKCNAADVLALDGNFYENIQVEENSRESNSVAGEKSTIQHTFAVKELPKMKRAEGLSIKTSEITEEGSSAVENEKSKLEEASAMIGIWKKRMIEGSPTENLSGIKKRKAKDSLRSSLRRKVDLIERILEDQVERIWEENVEKHTWLQPIETWITDHRRPSGYTLTDCQLDTDATDSLTDFNQDIISESTYDFKFTPAKGEDEEPKIESRLMENRRIAKNDEQRTESKITEHWRRLRNRTASSRSDQVEAASPITQLNNQGVVFSDTENVEDNANVLNDSGILEVKEVKRHDLLDRLKDNVKGKMEDIHRYFQRTNRLADVNRRLKSQIWSSVVTIVLVEAKNLLPMDIDGLSDPYVKFRLGTEKYKSKVVNKTLNPIWLEQFDLHLYEDPYLGQELEVTVWDRDRSHQDDLMGKTVIDLATLERETTHRLWRELEDGSGNIFLLLTISGTTASETISDLAVHEETPIEQAQLVQRYSITNTLQRIRDVGHLTVKVYRAQGLAAADLGGKSDPFCVLELVNSRLQTQTEYKTLTPNWQKIFTFNVKDINSVLEVTVYDEDRDHKVEFLGKVAIPLLKIRNGEKRWYALKDKKLRGRAKGNCPQILLEMTVIWNLLRACIRTLNPKEKKYMEPEMKFKRQVFLRNVLRLKAIIVIFIDIGKYIQSCWEWESKMRSIFALVIFILGCYYFEPYMIPGVALLILLKYYLLTGERSGFNHWICGQVAVVTGAPLIYATSQFQDHAEIGSDDCPPTPGDDDDDEDDKDKEEKKSLKERLQAIQEVTQTVQNSIGYIASLCEKVKNLFNFTIPYLSYLAMLLAIAGAVVLYFIPVRYLILAWGVNKFSRKIFRPHSVPNNEVLDLISRVPDDEELLNYRELKPVPTADCERGGSSGSPSSNAARREQRKRHKAA</sequence>
<dbReference type="SUPFAM" id="SSF49562">
    <property type="entry name" value="C2 domain (Calcium/lipid-binding domain, CaLB)"/>
    <property type="match status" value="3"/>
</dbReference>
<evidence type="ECO:0000256" key="9">
    <source>
        <dbReference type="SAM" id="Phobius"/>
    </source>
</evidence>
<feature type="compositionally biased region" description="Polar residues" evidence="8">
    <location>
        <begin position="17"/>
        <end position="42"/>
    </location>
</feature>
<feature type="domain" description="C2" evidence="10">
    <location>
        <begin position="1000"/>
        <end position="1123"/>
    </location>
</feature>
<name>A0A836G1X9_9HYME</name>
<dbReference type="PANTHER" id="PTHR45911">
    <property type="entry name" value="C2 DOMAIN-CONTAINING PROTEIN"/>
    <property type="match status" value="1"/>
</dbReference>
<dbReference type="Gene3D" id="2.60.40.150">
    <property type="entry name" value="C2 domain"/>
    <property type="match status" value="3"/>
</dbReference>
<feature type="domain" description="C2" evidence="10">
    <location>
        <begin position="211"/>
        <end position="327"/>
    </location>
</feature>
<dbReference type="InterPro" id="IPR000008">
    <property type="entry name" value="C2_dom"/>
</dbReference>
<dbReference type="InterPro" id="IPR035892">
    <property type="entry name" value="C2_domain_sf"/>
</dbReference>
<accession>A0A836G1X9</accession>
<dbReference type="Pfam" id="PF00168">
    <property type="entry name" value="C2"/>
    <property type="match status" value="3"/>
</dbReference>
<keyword evidence="3" id="KW-0479">Metal-binding</keyword>
<keyword evidence="6 9" id="KW-1133">Transmembrane helix</keyword>
<evidence type="ECO:0000256" key="3">
    <source>
        <dbReference type="ARBA" id="ARBA00022723"/>
    </source>
</evidence>
<dbReference type="GO" id="GO:0046928">
    <property type="term" value="P:regulation of neurotransmitter secretion"/>
    <property type="evidence" value="ECO:0007669"/>
    <property type="project" value="TreeGrafter"/>
</dbReference>
<dbReference type="Pfam" id="PF08372">
    <property type="entry name" value="PRT_C"/>
    <property type="match status" value="1"/>
</dbReference>